<dbReference type="GO" id="GO:0004180">
    <property type="term" value="F:carboxypeptidase activity"/>
    <property type="evidence" value="ECO:0007669"/>
    <property type="project" value="UniProtKB-ARBA"/>
</dbReference>
<dbReference type="Pfam" id="PF03734">
    <property type="entry name" value="YkuD"/>
    <property type="match status" value="1"/>
</dbReference>
<keyword evidence="10" id="KW-1185">Reference proteome</keyword>
<protein>
    <recommendedName>
        <fullName evidence="8">L,D-TPase catalytic domain-containing protein</fullName>
    </recommendedName>
</protein>
<dbReference type="OrthoDB" id="9809748at2"/>
<feature type="active site" description="Proton donor/acceptor" evidence="7">
    <location>
        <position position="167"/>
    </location>
</feature>
<dbReference type="PROSITE" id="PS52029">
    <property type="entry name" value="LD_TPASE"/>
    <property type="match status" value="1"/>
</dbReference>
<gene>
    <name evidence="9" type="ORF">LA5096_00941</name>
</gene>
<evidence type="ECO:0000256" key="4">
    <source>
        <dbReference type="ARBA" id="ARBA00022960"/>
    </source>
</evidence>
<evidence type="ECO:0000256" key="2">
    <source>
        <dbReference type="ARBA" id="ARBA00005992"/>
    </source>
</evidence>
<dbReference type="STRING" id="311410.LA5095_02085"/>
<dbReference type="GO" id="GO:0008360">
    <property type="term" value="P:regulation of cell shape"/>
    <property type="evidence" value="ECO:0007669"/>
    <property type="project" value="UniProtKB-UniRule"/>
</dbReference>
<dbReference type="SUPFAM" id="SSF141523">
    <property type="entry name" value="L,D-transpeptidase catalytic domain-like"/>
    <property type="match status" value="1"/>
</dbReference>
<evidence type="ECO:0000256" key="5">
    <source>
        <dbReference type="ARBA" id="ARBA00022984"/>
    </source>
</evidence>
<evidence type="ECO:0000259" key="8">
    <source>
        <dbReference type="PROSITE" id="PS52029"/>
    </source>
</evidence>
<evidence type="ECO:0000256" key="7">
    <source>
        <dbReference type="PROSITE-ProRule" id="PRU01373"/>
    </source>
</evidence>
<evidence type="ECO:0000313" key="9">
    <source>
        <dbReference type="EMBL" id="CTQ66030.1"/>
    </source>
</evidence>
<evidence type="ECO:0000256" key="6">
    <source>
        <dbReference type="ARBA" id="ARBA00023316"/>
    </source>
</evidence>
<dbReference type="PANTHER" id="PTHR36699">
    <property type="entry name" value="LD-TRANSPEPTIDASE"/>
    <property type="match status" value="1"/>
</dbReference>
<keyword evidence="5 7" id="KW-0573">Peptidoglycan synthesis</keyword>
<dbReference type="InterPro" id="IPR005490">
    <property type="entry name" value="LD_TPept_cat_dom"/>
</dbReference>
<evidence type="ECO:0000256" key="1">
    <source>
        <dbReference type="ARBA" id="ARBA00004752"/>
    </source>
</evidence>
<keyword evidence="4 7" id="KW-0133">Cell shape</keyword>
<evidence type="ECO:0000256" key="3">
    <source>
        <dbReference type="ARBA" id="ARBA00022679"/>
    </source>
</evidence>
<reference evidence="10" key="1">
    <citation type="submission" date="2015-07" db="EMBL/GenBank/DDBJ databases">
        <authorList>
            <person name="Rodrigo-Torres Lidia"/>
            <person name="Arahal R.David."/>
        </authorList>
    </citation>
    <scope>NUCLEOTIDE SEQUENCE [LARGE SCALE GENOMIC DNA]</scope>
    <source>
        <strain evidence="10">CECT 5096</strain>
    </source>
</reference>
<dbReference type="UniPathway" id="UPA00219"/>
<comment type="similarity">
    <text evidence="2">Belongs to the YkuD family.</text>
</comment>
<evidence type="ECO:0000313" key="10">
    <source>
        <dbReference type="Proteomes" id="UP000049983"/>
    </source>
</evidence>
<organism evidence="9 10">
    <name type="scientific">Roseibium album</name>
    <dbReference type="NCBI Taxonomy" id="311410"/>
    <lineage>
        <taxon>Bacteria</taxon>
        <taxon>Pseudomonadati</taxon>
        <taxon>Pseudomonadota</taxon>
        <taxon>Alphaproteobacteria</taxon>
        <taxon>Hyphomicrobiales</taxon>
        <taxon>Stappiaceae</taxon>
        <taxon>Roseibium</taxon>
    </lineage>
</organism>
<comment type="pathway">
    <text evidence="1 7">Cell wall biogenesis; peptidoglycan biosynthesis.</text>
</comment>
<dbReference type="PANTHER" id="PTHR36699:SF1">
    <property type="entry name" value="L,D-TRANSPEPTIDASE YAFK-RELATED"/>
    <property type="match status" value="1"/>
</dbReference>
<feature type="domain" description="L,D-TPase catalytic" evidence="8">
    <location>
        <begin position="75"/>
        <end position="206"/>
    </location>
</feature>
<dbReference type="GO" id="GO:0071555">
    <property type="term" value="P:cell wall organization"/>
    <property type="evidence" value="ECO:0007669"/>
    <property type="project" value="UniProtKB-UniRule"/>
</dbReference>
<dbReference type="InterPro" id="IPR038063">
    <property type="entry name" value="Transpep_catalytic_dom"/>
</dbReference>
<sequence length="421" mass="45999">MVFGRLSKSPAGLYPGSRRRSGRAASRAGALVLAAGVLAACQADEFGAGPKHLRPVSESIKRKMTDLNMSSTSPIMIRIFKEESELEVWKQTRTGKFKLLDEFEICKWSGKLGPKFKEGDRQAPEGFYEITPALMNPNSSYHLAFNLGYPNKYDRSHGRTGSHLMVHGACSSRGCYAMTDEQVEDIYALARESFKGGQRSFQVQAFPFRMTPENMARHRDNDHLGYWNMLKTGYDHFEVTKTPPKVSVCEKKYVFDATTLVEGVPFRASAKCPEYQVSPRIASAVASKQRKDDQKFQQLAAKFDARDERQQRWENRSNRLATALGGGTEETGITTAAIPSGEQSATNEEATAAVAGAGNPAAPQADATGTAVETAFAPQKKSGGSATGRFLKRWVPFGPKATEEEGLVGPITTDVVPGAKP</sequence>
<feature type="active site" description="Nucleophile" evidence="7">
    <location>
        <position position="175"/>
    </location>
</feature>
<accession>A0A0M7A8N9</accession>
<dbReference type="Proteomes" id="UP000049983">
    <property type="component" value="Unassembled WGS sequence"/>
</dbReference>
<name>A0A0M7A8N9_9HYPH</name>
<dbReference type="GeneID" id="97668380"/>
<proteinExistence type="inferred from homology"/>
<dbReference type="GO" id="GO:0009252">
    <property type="term" value="P:peptidoglycan biosynthetic process"/>
    <property type="evidence" value="ECO:0007669"/>
    <property type="project" value="UniProtKB-UniPathway"/>
</dbReference>
<dbReference type="RefSeq" id="WP_055114694.1">
    <property type="nucleotide sequence ID" value="NZ_CANMGD010000005.1"/>
</dbReference>
<dbReference type="EMBL" id="CXWC01000002">
    <property type="protein sequence ID" value="CTQ66030.1"/>
    <property type="molecule type" value="Genomic_DNA"/>
</dbReference>
<keyword evidence="3" id="KW-0808">Transferase</keyword>
<dbReference type="AlphaFoldDB" id="A0A0M7A8N9"/>
<keyword evidence="6 7" id="KW-0961">Cell wall biogenesis/degradation</keyword>
<dbReference type="GO" id="GO:0016740">
    <property type="term" value="F:transferase activity"/>
    <property type="evidence" value="ECO:0007669"/>
    <property type="project" value="UniProtKB-KW"/>
</dbReference>